<gene>
    <name evidence="1" type="ORF">CHR55_30725</name>
</gene>
<accession>A0A2A5J0Z8</accession>
<comment type="caution">
    <text evidence="1">The sequence shown here is derived from an EMBL/GenBank/DDBJ whole genome shotgun (WGS) entry which is preliminary data.</text>
</comment>
<organism evidence="1 2">
    <name type="scientific">Rhodococcus qingshengii</name>
    <dbReference type="NCBI Taxonomy" id="334542"/>
    <lineage>
        <taxon>Bacteria</taxon>
        <taxon>Bacillati</taxon>
        <taxon>Actinomycetota</taxon>
        <taxon>Actinomycetes</taxon>
        <taxon>Mycobacteriales</taxon>
        <taxon>Nocardiaceae</taxon>
        <taxon>Rhodococcus</taxon>
        <taxon>Rhodococcus erythropolis group</taxon>
    </lineage>
</organism>
<dbReference type="EMBL" id="NOVD01000055">
    <property type="protein sequence ID" value="PCK23193.1"/>
    <property type="molecule type" value="Genomic_DNA"/>
</dbReference>
<name>A0A2A5J0Z8_RHOSG</name>
<dbReference type="Proteomes" id="UP000230886">
    <property type="component" value="Unassembled WGS sequence"/>
</dbReference>
<protein>
    <submittedName>
        <fullName evidence="1">Uncharacterized protein</fullName>
    </submittedName>
</protein>
<proteinExistence type="predicted"/>
<evidence type="ECO:0000313" key="1">
    <source>
        <dbReference type="EMBL" id="PCK23193.1"/>
    </source>
</evidence>
<dbReference type="AlphaFoldDB" id="A0A2A5J0Z8"/>
<sequence length="73" mass="7957">MHLWTQASTSSRLHNSILKQPGGAQAKGECIADDEVFAQFFRFQDPQVGLDSFTIGAAYSTFADFSIPTSASR</sequence>
<reference evidence="1 2" key="1">
    <citation type="submission" date="2017-07" db="EMBL/GenBank/DDBJ databases">
        <title>Draft sequence of Rhodococcus enclensis 23b-28.</title>
        <authorList>
            <person name="Besaury L."/>
            <person name="Sancelme M."/>
            <person name="Amato P."/>
            <person name="Lallement A."/>
            <person name="Delort A.-M."/>
        </authorList>
    </citation>
    <scope>NUCLEOTIDE SEQUENCE [LARGE SCALE GENOMIC DNA]</scope>
    <source>
        <strain evidence="1 2">23b-28</strain>
    </source>
</reference>
<evidence type="ECO:0000313" key="2">
    <source>
        <dbReference type="Proteomes" id="UP000230886"/>
    </source>
</evidence>